<accession>A0ABV1DCI8</accession>
<comment type="function">
    <text evidence="8">May play the central regulatory role in sporulation. It may be an element of the effector pathway responsible for the activation of sporulation genes in response to nutritional stress. Spo0A may act in concert with spo0H (a sigma factor) to control the expression of some genes that are critical to the sporulation process.</text>
</comment>
<dbReference type="SMART" id="SM00387">
    <property type="entry name" value="HATPase_c"/>
    <property type="match status" value="1"/>
</dbReference>
<keyword evidence="10" id="KW-0472">Membrane</keyword>
<feature type="domain" description="Response regulatory" evidence="12">
    <location>
        <begin position="639"/>
        <end position="760"/>
    </location>
</feature>
<dbReference type="InterPro" id="IPR003661">
    <property type="entry name" value="HisK_dim/P_dom"/>
</dbReference>
<dbReference type="CDD" id="cd17546">
    <property type="entry name" value="REC_hyHK_CKI1_RcsC-like"/>
    <property type="match status" value="1"/>
</dbReference>
<keyword evidence="5" id="KW-0808">Transferase</keyword>
<sequence length="762" mass="85532">MDTREYRQNMVKEWKFSHIYLIDDAGNCRDEYGQKSRLISRDNSIALLKDKTDVSFLRRDVNGNATLFFAIPVEKKQDSSGAISAIALEYKLDTILDILTISAFEKKGICYVIDQNGSRLFNTQTDKAIKDYNLFNYLEYASRDGKNSAEAIQAAMDSGLSGVTVYTKDGYQEYISYTPLENGKWTLLLFVGGDIIGANMNHFSRNVFSTCAVIVFLLILISGFIFFRLNQIADRKRDADVYNRERMLNLLIDRGNEVYMMYNRTKRCLEYVSPNLESVMGWSRQEAEQLFSEGGDGDADDIAGIKDELANWDRQGDFVGSIHRHLNRNTGDLRRIRLQVNPVHLDSEEVWIANLSDMTKEWEQREDLEQALIAANSANIAKSNFLSNMSHDIRTPMNAILGMADIAKQYAANPEKVTSCMEKISYSSKHLLSLIDEVLDMSRIESGKMLLDNTAFSLSCMLEGIVSMFQAPIKEKKLTFHMEKNHIENDSLIGDEFRLSRILVNILSNAIKYTPEQGEISFSIAESQPDKEGYARYRFIIKDTGRGMTEEFLKTIFLPFTRMEEKDGNHTQGTGLGMAIAKSMLDLMGGSIHVESAPGKGSTFTVDVELEMGDAGESQEENKEPDTIPGRRFDFTGRRILIVEDNEINAEILNELLHIEGALTERAGNGQEAVDLFMQSSPGYYGLILMDVQMPVMNGYEAASRIRGLDRPDAGTIPIIALTANAFSEDRNRALAAGMDAHVAKPIDMASLSKVLGEVFSS</sequence>
<dbReference type="InterPro" id="IPR003594">
    <property type="entry name" value="HATPase_dom"/>
</dbReference>
<dbReference type="RefSeq" id="WP_349118540.1">
    <property type="nucleotide sequence ID" value="NZ_JBBMFM010000107.1"/>
</dbReference>
<dbReference type="InterPro" id="IPR011006">
    <property type="entry name" value="CheY-like_superfamily"/>
</dbReference>
<dbReference type="Gene3D" id="3.30.565.10">
    <property type="entry name" value="Histidine kinase-like ATPase, C-terminal domain"/>
    <property type="match status" value="1"/>
</dbReference>
<keyword evidence="10" id="KW-0812">Transmembrane</keyword>
<dbReference type="SUPFAM" id="SSF52172">
    <property type="entry name" value="CheY-like"/>
    <property type="match status" value="1"/>
</dbReference>
<evidence type="ECO:0000313" key="14">
    <source>
        <dbReference type="Proteomes" id="UP001454086"/>
    </source>
</evidence>
<name>A0ABV1DCI8_9FIRM</name>
<dbReference type="Pfam" id="PF00072">
    <property type="entry name" value="Response_reg"/>
    <property type="match status" value="1"/>
</dbReference>
<keyword evidence="7" id="KW-0902">Two-component regulatory system</keyword>
<dbReference type="SMART" id="SM00448">
    <property type="entry name" value="REC"/>
    <property type="match status" value="1"/>
</dbReference>
<dbReference type="Gene3D" id="3.30.450.20">
    <property type="entry name" value="PAS domain"/>
    <property type="match status" value="1"/>
</dbReference>
<evidence type="ECO:0000313" key="13">
    <source>
        <dbReference type="EMBL" id="MEQ2427471.1"/>
    </source>
</evidence>
<dbReference type="Pfam" id="PF02518">
    <property type="entry name" value="HATPase_c"/>
    <property type="match status" value="1"/>
</dbReference>
<evidence type="ECO:0000256" key="9">
    <source>
        <dbReference type="PROSITE-ProRule" id="PRU00169"/>
    </source>
</evidence>
<dbReference type="PANTHER" id="PTHR43047">
    <property type="entry name" value="TWO-COMPONENT HISTIDINE PROTEIN KINASE"/>
    <property type="match status" value="1"/>
</dbReference>
<evidence type="ECO:0000256" key="8">
    <source>
        <dbReference type="ARBA" id="ARBA00024867"/>
    </source>
</evidence>
<dbReference type="CDD" id="cd00082">
    <property type="entry name" value="HisKA"/>
    <property type="match status" value="1"/>
</dbReference>
<evidence type="ECO:0000256" key="10">
    <source>
        <dbReference type="SAM" id="Phobius"/>
    </source>
</evidence>
<comment type="catalytic activity">
    <reaction evidence="1">
        <text>ATP + protein L-histidine = ADP + protein N-phospho-L-histidine.</text>
        <dbReference type="EC" id="2.7.13.3"/>
    </reaction>
</comment>
<keyword evidence="13" id="KW-0067">ATP-binding</keyword>
<keyword evidence="10" id="KW-1133">Transmembrane helix</keyword>
<evidence type="ECO:0000259" key="12">
    <source>
        <dbReference type="PROSITE" id="PS50110"/>
    </source>
</evidence>
<reference evidence="13 14" key="1">
    <citation type="submission" date="2024-03" db="EMBL/GenBank/DDBJ databases">
        <title>Human intestinal bacterial collection.</title>
        <authorList>
            <person name="Pauvert C."/>
            <person name="Hitch T.C.A."/>
            <person name="Clavel T."/>
        </authorList>
    </citation>
    <scope>NUCLEOTIDE SEQUENCE [LARGE SCALE GENOMIC DNA]</scope>
    <source>
        <strain evidence="13 14">CLA-SR-H021</strain>
    </source>
</reference>
<dbReference type="SMART" id="SM00388">
    <property type="entry name" value="HisKA"/>
    <property type="match status" value="1"/>
</dbReference>
<feature type="transmembrane region" description="Helical" evidence="10">
    <location>
        <begin position="207"/>
        <end position="227"/>
    </location>
</feature>
<dbReference type="PROSITE" id="PS50110">
    <property type="entry name" value="RESPONSE_REGULATORY"/>
    <property type="match status" value="1"/>
</dbReference>
<organism evidence="13 14">
    <name type="scientific">Enterocloster hominis</name>
    <name type="common">ex Hitch et al. 2024</name>
    <dbReference type="NCBI Taxonomy" id="1917870"/>
    <lineage>
        <taxon>Bacteria</taxon>
        <taxon>Bacillati</taxon>
        <taxon>Bacillota</taxon>
        <taxon>Clostridia</taxon>
        <taxon>Lachnospirales</taxon>
        <taxon>Lachnospiraceae</taxon>
        <taxon>Enterocloster</taxon>
    </lineage>
</organism>
<dbReference type="InterPro" id="IPR036890">
    <property type="entry name" value="HATPase_C_sf"/>
</dbReference>
<keyword evidence="13" id="KW-0547">Nucleotide-binding</keyword>
<feature type="modified residue" description="4-aspartylphosphate" evidence="9">
    <location>
        <position position="691"/>
    </location>
</feature>
<dbReference type="Gene3D" id="3.40.50.2300">
    <property type="match status" value="1"/>
</dbReference>
<dbReference type="InterPro" id="IPR004358">
    <property type="entry name" value="Sig_transdc_His_kin-like_C"/>
</dbReference>
<gene>
    <name evidence="13" type="ORF">WMQ36_21110</name>
</gene>
<dbReference type="Pfam" id="PF00512">
    <property type="entry name" value="HisKA"/>
    <property type="match status" value="1"/>
</dbReference>
<proteinExistence type="predicted"/>
<feature type="domain" description="Histidine kinase" evidence="11">
    <location>
        <begin position="388"/>
        <end position="612"/>
    </location>
</feature>
<dbReference type="EMBL" id="JBBMFM010000107">
    <property type="protein sequence ID" value="MEQ2427471.1"/>
    <property type="molecule type" value="Genomic_DNA"/>
</dbReference>
<evidence type="ECO:0000256" key="3">
    <source>
        <dbReference type="ARBA" id="ARBA00018672"/>
    </source>
</evidence>
<dbReference type="PANTHER" id="PTHR43047:SF72">
    <property type="entry name" value="OSMOSENSING HISTIDINE PROTEIN KINASE SLN1"/>
    <property type="match status" value="1"/>
</dbReference>
<dbReference type="GO" id="GO:0005524">
    <property type="term" value="F:ATP binding"/>
    <property type="evidence" value="ECO:0007669"/>
    <property type="project" value="UniProtKB-KW"/>
</dbReference>
<dbReference type="PROSITE" id="PS50109">
    <property type="entry name" value="HIS_KIN"/>
    <property type="match status" value="1"/>
</dbReference>
<comment type="caution">
    <text evidence="13">The sequence shown here is derived from an EMBL/GenBank/DDBJ whole genome shotgun (WGS) entry which is preliminary data.</text>
</comment>
<evidence type="ECO:0000256" key="6">
    <source>
        <dbReference type="ARBA" id="ARBA00022777"/>
    </source>
</evidence>
<keyword evidence="14" id="KW-1185">Reference proteome</keyword>
<keyword evidence="4 9" id="KW-0597">Phosphoprotein</keyword>
<dbReference type="InterPro" id="IPR036097">
    <property type="entry name" value="HisK_dim/P_sf"/>
</dbReference>
<dbReference type="SUPFAM" id="SSF47384">
    <property type="entry name" value="Homodimeric domain of signal transducing histidine kinase"/>
    <property type="match status" value="1"/>
</dbReference>
<protein>
    <recommendedName>
        <fullName evidence="3">Stage 0 sporulation protein A homolog</fullName>
        <ecNumber evidence="2">2.7.13.3</ecNumber>
    </recommendedName>
</protein>
<dbReference type="EC" id="2.7.13.3" evidence="2"/>
<evidence type="ECO:0000256" key="2">
    <source>
        <dbReference type="ARBA" id="ARBA00012438"/>
    </source>
</evidence>
<dbReference type="InterPro" id="IPR005467">
    <property type="entry name" value="His_kinase_dom"/>
</dbReference>
<dbReference type="SUPFAM" id="SSF55874">
    <property type="entry name" value="ATPase domain of HSP90 chaperone/DNA topoisomerase II/histidine kinase"/>
    <property type="match status" value="1"/>
</dbReference>
<dbReference type="PRINTS" id="PR00344">
    <property type="entry name" value="BCTRLSENSOR"/>
</dbReference>
<keyword evidence="6" id="KW-0418">Kinase</keyword>
<evidence type="ECO:0000256" key="1">
    <source>
        <dbReference type="ARBA" id="ARBA00000085"/>
    </source>
</evidence>
<evidence type="ECO:0000256" key="4">
    <source>
        <dbReference type="ARBA" id="ARBA00022553"/>
    </source>
</evidence>
<dbReference type="Proteomes" id="UP001454086">
    <property type="component" value="Unassembled WGS sequence"/>
</dbReference>
<dbReference type="InterPro" id="IPR001789">
    <property type="entry name" value="Sig_transdc_resp-reg_receiver"/>
</dbReference>
<evidence type="ECO:0000256" key="7">
    <source>
        <dbReference type="ARBA" id="ARBA00023012"/>
    </source>
</evidence>
<dbReference type="Gene3D" id="1.10.287.130">
    <property type="match status" value="1"/>
</dbReference>
<evidence type="ECO:0000256" key="5">
    <source>
        <dbReference type="ARBA" id="ARBA00022679"/>
    </source>
</evidence>
<evidence type="ECO:0000259" key="11">
    <source>
        <dbReference type="PROSITE" id="PS50109"/>
    </source>
</evidence>